<dbReference type="AlphaFoldDB" id="A0A8S2PFC2"/>
<accession>A0A8S2PFC2</accession>
<name>A0A8S2PFC2_9BILA</name>
<protein>
    <submittedName>
        <fullName evidence="2">Uncharacterized protein</fullName>
    </submittedName>
</protein>
<proteinExistence type="predicted"/>
<dbReference type="EMBL" id="CAJOBA010037965">
    <property type="protein sequence ID" value="CAF4052312.1"/>
    <property type="molecule type" value="Genomic_DNA"/>
</dbReference>
<dbReference type="Proteomes" id="UP000677228">
    <property type="component" value="Unassembled WGS sequence"/>
</dbReference>
<evidence type="ECO:0000313" key="2">
    <source>
        <dbReference type="EMBL" id="CAF4052312.1"/>
    </source>
</evidence>
<evidence type="ECO:0000313" key="1">
    <source>
        <dbReference type="EMBL" id="CAF1244733.1"/>
    </source>
</evidence>
<gene>
    <name evidence="1" type="ORF">OVA965_LOCUS25994</name>
    <name evidence="2" type="ORF">TMI583_LOCUS26728</name>
</gene>
<comment type="caution">
    <text evidence="2">The sequence shown here is derived from an EMBL/GenBank/DDBJ whole genome shotgun (WGS) entry which is preliminary data.</text>
</comment>
<dbReference type="EMBL" id="CAJNOK010016411">
    <property type="protein sequence ID" value="CAF1244733.1"/>
    <property type="molecule type" value="Genomic_DNA"/>
</dbReference>
<reference evidence="2" key="1">
    <citation type="submission" date="2021-02" db="EMBL/GenBank/DDBJ databases">
        <authorList>
            <person name="Nowell W R."/>
        </authorList>
    </citation>
    <scope>NUCLEOTIDE SEQUENCE</scope>
</reference>
<organism evidence="2 3">
    <name type="scientific">Didymodactylos carnosus</name>
    <dbReference type="NCBI Taxonomy" id="1234261"/>
    <lineage>
        <taxon>Eukaryota</taxon>
        <taxon>Metazoa</taxon>
        <taxon>Spiralia</taxon>
        <taxon>Gnathifera</taxon>
        <taxon>Rotifera</taxon>
        <taxon>Eurotatoria</taxon>
        <taxon>Bdelloidea</taxon>
        <taxon>Philodinida</taxon>
        <taxon>Philodinidae</taxon>
        <taxon>Didymodactylos</taxon>
    </lineage>
</organism>
<evidence type="ECO:0000313" key="3">
    <source>
        <dbReference type="Proteomes" id="UP000682733"/>
    </source>
</evidence>
<sequence>MNALASTVYQRITHRLPVESIHTKNELIIIGSSRSLKRKTESNQNNDTFTIAKRIRCDQIQVENERTIKNCEPILTNGIRLFDVIYTCCHEGDAHIYAINYRGNEKTLVHLRHILAVQYQDHDGIIVIFMTTHQEPIIETNVQQWSLDIGREFHSSYVGTSVISDDSVHFHILEDIQTLEISESKSALVDHLARLVTP</sequence>
<dbReference type="Proteomes" id="UP000682733">
    <property type="component" value="Unassembled WGS sequence"/>
</dbReference>